<dbReference type="KEGG" id="svp:Pan189_04900"/>
<feature type="domain" description="Pseudouridine synthase I TruA alpha/beta" evidence="8">
    <location>
        <begin position="150"/>
        <end position="273"/>
    </location>
</feature>
<dbReference type="NCBIfam" id="TIGR00071">
    <property type="entry name" value="hisT_truA"/>
    <property type="match status" value="1"/>
</dbReference>
<comment type="subunit">
    <text evidence="4">Homodimer.</text>
</comment>
<dbReference type="InterPro" id="IPR020103">
    <property type="entry name" value="PsdUridine_synth_cat_dom_sf"/>
</dbReference>
<dbReference type="Pfam" id="PF01416">
    <property type="entry name" value="PseudoU_synth_1"/>
    <property type="match status" value="2"/>
</dbReference>
<feature type="domain" description="Pseudouridine synthase I TruA alpha/beta" evidence="8">
    <location>
        <begin position="16"/>
        <end position="110"/>
    </location>
</feature>
<evidence type="ECO:0000259" key="8">
    <source>
        <dbReference type="Pfam" id="PF01416"/>
    </source>
</evidence>
<evidence type="ECO:0000313" key="9">
    <source>
        <dbReference type="EMBL" id="QDT36135.1"/>
    </source>
</evidence>
<name>A0A517QWT7_9PLAN</name>
<dbReference type="FunFam" id="3.30.70.580:FF:000001">
    <property type="entry name" value="tRNA pseudouridine synthase A"/>
    <property type="match status" value="1"/>
</dbReference>
<dbReference type="EC" id="5.4.99.12" evidence="4"/>
<evidence type="ECO:0000256" key="3">
    <source>
        <dbReference type="ARBA" id="ARBA00023235"/>
    </source>
</evidence>
<feature type="active site" description="Nucleophile" evidence="4 5">
    <location>
        <position position="59"/>
    </location>
</feature>
<evidence type="ECO:0000256" key="2">
    <source>
        <dbReference type="ARBA" id="ARBA00022694"/>
    </source>
</evidence>
<evidence type="ECO:0000313" key="10">
    <source>
        <dbReference type="Proteomes" id="UP000317318"/>
    </source>
</evidence>
<keyword evidence="3 4" id="KW-0413">Isomerase</keyword>
<dbReference type="HAMAP" id="MF_00171">
    <property type="entry name" value="TruA"/>
    <property type="match status" value="1"/>
</dbReference>
<dbReference type="CDD" id="cd02570">
    <property type="entry name" value="PseudoU_synth_EcTruA"/>
    <property type="match status" value="1"/>
</dbReference>
<evidence type="ECO:0000256" key="4">
    <source>
        <dbReference type="HAMAP-Rule" id="MF_00171"/>
    </source>
</evidence>
<dbReference type="Gene3D" id="3.30.70.580">
    <property type="entry name" value="Pseudouridine synthase I, catalytic domain, N-terminal subdomain"/>
    <property type="match status" value="1"/>
</dbReference>
<dbReference type="PIRSF" id="PIRSF001430">
    <property type="entry name" value="tRNA_psdUrid_synth"/>
    <property type="match status" value="1"/>
</dbReference>
<dbReference type="InterPro" id="IPR020094">
    <property type="entry name" value="TruA/RsuA/RluB/E/F_N"/>
</dbReference>
<keyword evidence="10" id="KW-1185">Reference proteome</keyword>
<dbReference type="GO" id="GO:0003723">
    <property type="term" value="F:RNA binding"/>
    <property type="evidence" value="ECO:0007669"/>
    <property type="project" value="InterPro"/>
</dbReference>
<accession>A0A517QWT7</accession>
<dbReference type="OrthoDB" id="9811823at2"/>
<dbReference type="InterPro" id="IPR001406">
    <property type="entry name" value="PsdUridine_synth_TruA"/>
</dbReference>
<comment type="similarity">
    <text evidence="1 4 7">Belongs to the tRNA pseudouridine synthase TruA family.</text>
</comment>
<comment type="function">
    <text evidence="4">Formation of pseudouridine at positions 38, 39 and 40 in the anticodon stem and loop of transfer RNAs.</text>
</comment>
<dbReference type="PANTHER" id="PTHR11142">
    <property type="entry name" value="PSEUDOURIDYLATE SYNTHASE"/>
    <property type="match status" value="1"/>
</dbReference>
<protein>
    <recommendedName>
        <fullName evidence="4">tRNA pseudouridine synthase A</fullName>
        <ecNumber evidence="4">5.4.99.12</ecNumber>
    </recommendedName>
    <alternativeName>
        <fullName evidence="4">tRNA pseudouridine(38-40) synthase</fullName>
    </alternativeName>
    <alternativeName>
        <fullName evidence="4">tRNA pseudouridylate synthase I</fullName>
    </alternativeName>
    <alternativeName>
        <fullName evidence="4">tRNA-uridine isomerase I</fullName>
    </alternativeName>
</protein>
<dbReference type="InterPro" id="IPR020097">
    <property type="entry name" value="PsdUridine_synth_TruA_a/b_dom"/>
</dbReference>
<dbReference type="Proteomes" id="UP000317318">
    <property type="component" value="Chromosome"/>
</dbReference>
<dbReference type="GO" id="GO:0031119">
    <property type="term" value="P:tRNA pseudouridine synthesis"/>
    <property type="evidence" value="ECO:0007669"/>
    <property type="project" value="UniProtKB-UniRule"/>
</dbReference>
<evidence type="ECO:0000256" key="1">
    <source>
        <dbReference type="ARBA" id="ARBA00009375"/>
    </source>
</evidence>
<dbReference type="InterPro" id="IPR020095">
    <property type="entry name" value="PsdUridine_synth_TruA_C"/>
</dbReference>
<dbReference type="PANTHER" id="PTHR11142:SF0">
    <property type="entry name" value="TRNA PSEUDOURIDINE SYNTHASE-LIKE 1"/>
    <property type="match status" value="1"/>
</dbReference>
<evidence type="ECO:0000256" key="6">
    <source>
        <dbReference type="PIRSR" id="PIRSR001430-2"/>
    </source>
</evidence>
<dbReference type="RefSeq" id="WP_145362361.1">
    <property type="nucleotide sequence ID" value="NZ_CP036268.1"/>
</dbReference>
<evidence type="ECO:0000256" key="7">
    <source>
        <dbReference type="RuleBase" id="RU003792"/>
    </source>
</evidence>
<dbReference type="GO" id="GO:0160147">
    <property type="term" value="F:tRNA pseudouridine(38-40) synthase activity"/>
    <property type="evidence" value="ECO:0007669"/>
    <property type="project" value="UniProtKB-EC"/>
</dbReference>
<reference evidence="9 10" key="1">
    <citation type="submission" date="2019-02" db="EMBL/GenBank/DDBJ databases">
        <title>Deep-cultivation of Planctomycetes and their phenomic and genomic characterization uncovers novel biology.</title>
        <authorList>
            <person name="Wiegand S."/>
            <person name="Jogler M."/>
            <person name="Boedeker C."/>
            <person name="Pinto D."/>
            <person name="Vollmers J."/>
            <person name="Rivas-Marin E."/>
            <person name="Kohn T."/>
            <person name="Peeters S.H."/>
            <person name="Heuer A."/>
            <person name="Rast P."/>
            <person name="Oberbeckmann S."/>
            <person name="Bunk B."/>
            <person name="Jeske O."/>
            <person name="Meyerdierks A."/>
            <person name="Storesund J.E."/>
            <person name="Kallscheuer N."/>
            <person name="Luecker S."/>
            <person name="Lage O.M."/>
            <person name="Pohl T."/>
            <person name="Merkel B.J."/>
            <person name="Hornburger P."/>
            <person name="Mueller R.-W."/>
            <person name="Bruemmer F."/>
            <person name="Labrenz M."/>
            <person name="Spormann A.M."/>
            <person name="Op den Camp H."/>
            <person name="Overmann J."/>
            <person name="Amann R."/>
            <person name="Jetten M.S.M."/>
            <person name="Mascher T."/>
            <person name="Medema M.H."/>
            <person name="Devos D.P."/>
            <person name="Kaster A.-K."/>
            <person name="Ovreas L."/>
            <person name="Rohde M."/>
            <person name="Galperin M.Y."/>
            <person name="Jogler C."/>
        </authorList>
    </citation>
    <scope>NUCLEOTIDE SEQUENCE [LARGE SCALE GENOMIC DNA]</scope>
    <source>
        <strain evidence="9 10">Pan189</strain>
    </source>
</reference>
<sequence length="284" mass="31762">MRLPVDAVRNIRIRLAYDGTNYAGWQVQPDQPTIQQAVETAVFELAGERVSVFSSGRTDAGVHAIGQVANFRFAGTLPLKAFQPGLNQHLPDDISVLAADQVPLAFHSSYWAERKTYRYLIYLSRSRHPLLRCRAWQERRRVDAEQMSEAAALLEGTHDFRCFETQGSPRSDTVRTIYRCRVARLPMADIWQTSDLDDQSRPADLEPMLLAIEVTGNGFLYNMVRAIAGTLVDVGIGKQGPDHVSRLIASGDRALAGATASAEGLYLVRVEYDEARIERELRSE</sequence>
<dbReference type="EMBL" id="CP036268">
    <property type="protein sequence ID" value="QDT36135.1"/>
    <property type="molecule type" value="Genomic_DNA"/>
</dbReference>
<feature type="binding site" evidence="4 6">
    <location>
        <position position="117"/>
    </location>
    <ligand>
        <name>substrate</name>
    </ligand>
</feature>
<dbReference type="AlphaFoldDB" id="A0A517QWT7"/>
<comment type="caution">
    <text evidence="4">Lacks conserved residue(s) required for the propagation of feature annotation.</text>
</comment>
<organism evidence="9 10">
    <name type="scientific">Stratiformator vulcanicus</name>
    <dbReference type="NCBI Taxonomy" id="2527980"/>
    <lineage>
        <taxon>Bacteria</taxon>
        <taxon>Pseudomonadati</taxon>
        <taxon>Planctomycetota</taxon>
        <taxon>Planctomycetia</taxon>
        <taxon>Planctomycetales</taxon>
        <taxon>Planctomycetaceae</taxon>
        <taxon>Stratiformator</taxon>
    </lineage>
</organism>
<dbReference type="Gene3D" id="3.30.70.660">
    <property type="entry name" value="Pseudouridine synthase I, catalytic domain, C-terminal subdomain"/>
    <property type="match status" value="1"/>
</dbReference>
<evidence type="ECO:0000256" key="5">
    <source>
        <dbReference type="PIRSR" id="PIRSR001430-1"/>
    </source>
</evidence>
<proteinExistence type="inferred from homology"/>
<dbReference type="SUPFAM" id="SSF55120">
    <property type="entry name" value="Pseudouridine synthase"/>
    <property type="match status" value="1"/>
</dbReference>
<keyword evidence="2 4" id="KW-0819">tRNA processing</keyword>
<gene>
    <name evidence="4 9" type="primary">truA</name>
    <name evidence="9" type="ORF">Pan189_04900</name>
</gene>
<comment type="catalytic activity">
    <reaction evidence="4 7">
        <text>uridine(38/39/40) in tRNA = pseudouridine(38/39/40) in tRNA</text>
        <dbReference type="Rhea" id="RHEA:22376"/>
        <dbReference type="Rhea" id="RHEA-COMP:10085"/>
        <dbReference type="Rhea" id="RHEA-COMP:10087"/>
        <dbReference type="ChEBI" id="CHEBI:65314"/>
        <dbReference type="ChEBI" id="CHEBI:65315"/>
        <dbReference type="EC" id="5.4.99.12"/>
    </reaction>
</comment>